<dbReference type="Pfam" id="PF00842">
    <property type="entry name" value="Ala_racemase_C"/>
    <property type="match status" value="1"/>
</dbReference>
<dbReference type="InterPro" id="IPR029066">
    <property type="entry name" value="PLP-binding_barrel"/>
</dbReference>
<comment type="cofactor">
    <cofactor evidence="1">
        <name>pyridoxal 5'-phosphate</name>
        <dbReference type="ChEBI" id="CHEBI:597326"/>
    </cofactor>
</comment>
<gene>
    <name evidence="5" type="ORF">N8K70_07560</name>
</gene>
<keyword evidence="6" id="KW-1185">Reference proteome</keyword>
<dbReference type="GO" id="GO:0030632">
    <property type="term" value="P:D-alanine biosynthetic process"/>
    <property type="evidence" value="ECO:0007669"/>
    <property type="project" value="TreeGrafter"/>
</dbReference>
<dbReference type="PANTHER" id="PTHR30511">
    <property type="entry name" value="ALANINE RACEMASE"/>
    <property type="match status" value="1"/>
</dbReference>
<dbReference type="Proteomes" id="UP001305498">
    <property type="component" value="Chromosome"/>
</dbReference>
<evidence type="ECO:0000256" key="3">
    <source>
        <dbReference type="ARBA" id="ARBA00023235"/>
    </source>
</evidence>
<sequence>MTSPSTRTSAPRARVSLSALAANILLARRRAGSDAVADLRRDAWGHGILTVGRALAESGVRAARADAVDAAIVEELGLVLSETEPTLPAALVFGLPGGGGAPVLSLVSRVLSTKPLLAGEGVSYGYLYRAPADTRVALVPGGYAQGVVRALGSRAHVDIGGARRAIVGRVAMDVCVVDVGPQEDAAPGDEAVFFGSGAVRDEIAEWSRITGLDAAELVARVGLGVAREVAE</sequence>
<dbReference type="GO" id="GO:0005829">
    <property type="term" value="C:cytosol"/>
    <property type="evidence" value="ECO:0007669"/>
    <property type="project" value="TreeGrafter"/>
</dbReference>
<dbReference type="SUPFAM" id="SSF51419">
    <property type="entry name" value="PLP-binding barrel"/>
    <property type="match status" value="1"/>
</dbReference>
<organism evidence="5 6">
    <name type="scientific">Microbacterium betulae</name>
    <dbReference type="NCBI Taxonomy" id="2981139"/>
    <lineage>
        <taxon>Bacteria</taxon>
        <taxon>Bacillati</taxon>
        <taxon>Actinomycetota</taxon>
        <taxon>Actinomycetes</taxon>
        <taxon>Micrococcales</taxon>
        <taxon>Microbacteriaceae</taxon>
        <taxon>Microbacterium</taxon>
    </lineage>
</organism>
<proteinExistence type="predicted"/>
<dbReference type="InterPro" id="IPR000821">
    <property type="entry name" value="Ala_racemase"/>
</dbReference>
<keyword evidence="3" id="KW-0413">Isomerase</keyword>
<dbReference type="GO" id="GO:0030170">
    <property type="term" value="F:pyridoxal phosphate binding"/>
    <property type="evidence" value="ECO:0007669"/>
    <property type="project" value="TreeGrafter"/>
</dbReference>
<dbReference type="GO" id="GO:0009252">
    <property type="term" value="P:peptidoglycan biosynthetic process"/>
    <property type="evidence" value="ECO:0007669"/>
    <property type="project" value="TreeGrafter"/>
</dbReference>
<dbReference type="KEGG" id="mbet:N8K70_07560"/>
<evidence type="ECO:0000259" key="4">
    <source>
        <dbReference type="SMART" id="SM01005"/>
    </source>
</evidence>
<keyword evidence="2" id="KW-0663">Pyridoxal phosphate</keyword>
<dbReference type="EMBL" id="CP118157">
    <property type="protein sequence ID" value="WOF24511.1"/>
    <property type="molecule type" value="Genomic_DNA"/>
</dbReference>
<dbReference type="SUPFAM" id="SSF50621">
    <property type="entry name" value="Alanine racemase C-terminal domain-like"/>
    <property type="match status" value="1"/>
</dbReference>
<dbReference type="GO" id="GO:0008784">
    <property type="term" value="F:alanine racemase activity"/>
    <property type="evidence" value="ECO:0007669"/>
    <property type="project" value="TreeGrafter"/>
</dbReference>
<feature type="domain" description="Alanine racemase C-terminal" evidence="4">
    <location>
        <begin position="103"/>
        <end position="230"/>
    </location>
</feature>
<evidence type="ECO:0000313" key="6">
    <source>
        <dbReference type="Proteomes" id="UP001305498"/>
    </source>
</evidence>
<evidence type="ECO:0000256" key="2">
    <source>
        <dbReference type="ARBA" id="ARBA00022898"/>
    </source>
</evidence>
<dbReference type="InterPro" id="IPR009006">
    <property type="entry name" value="Ala_racemase/Decarboxylase_C"/>
</dbReference>
<dbReference type="Gene3D" id="2.40.37.10">
    <property type="entry name" value="Lyase, Ornithine Decarboxylase, Chain A, domain 1"/>
    <property type="match status" value="1"/>
</dbReference>
<dbReference type="SMART" id="SM01005">
    <property type="entry name" value="Ala_racemase_C"/>
    <property type="match status" value="1"/>
</dbReference>
<dbReference type="RefSeq" id="WP_317140984.1">
    <property type="nucleotide sequence ID" value="NZ_CP118157.1"/>
</dbReference>
<dbReference type="AlphaFoldDB" id="A0AA97I674"/>
<evidence type="ECO:0000313" key="5">
    <source>
        <dbReference type="EMBL" id="WOF24511.1"/>
    </source>
</evidence>
<reference evidence="5 6" key="1">
    <citation type="submission" date="2023-02" db="EMBL/GenBank/DDBJ databases">
        <title>Microbacterium betulae sp. nov., isolated from birch wood.</title>
        <authorList>
            <person name="Pasciak M."/>
            <person name="Pawlik K.J."/>
            <person name="Martynowski D."/>
            <person name="Laczmanski L."/>
            <person name="Ciekot J."/>
            <person name="Szponar B."/>
            <person name="Wojcik-Fatla A."/>
            <person name="Mackiewicz B."/>
            <person name="Farian E."/>
            <person name="Cholewa G."/>
            <person name="Cholewa A."/>
            <person name="Dutkiewicz J."/>
        </authorList>
    </citation>
    <scope>NUCLEOTIDE SEQUENCE [LARGE SCALE GENOMIC DNA]</scope>
    <source>
        <strain evidence="5 6">AB</strain>
    </source>
</reference>
<accession>A0AA97I674</accession>
<dbReference type="PANTHER" id="PTHR30511:SF0">
    <property type="entry name" value="ALANINE RACEMASE, CATABOLIC-RELATED"/>
    <property type="match status" value="1"/>
</dbReference>
<dbReference type="InterPro" id="IPR011079">
    <property type="entry name" value="Ala_racemase_C"/>
</dbReference>
<protein>
    <submittedName>
        <fullName evidence="5">Alanine racemase C-terminal domain-containing protein</fullName>
    </submittedName>
</protein>
<name>A0AA97I674_9MICO</name>
<evidence type="ECO:0000256" key="1">
    <source>
        <dbReference type="ARBA" id="ARBA00001933"/>
    </source>
</evidence>